<feature type="transmembrane region" description="Helical" evidence="2">
    <location>
        <begin position="144"/>
        <end position="163"/>
    </location>
</feature>
<feature type="transmembrane region" description="Helical" evidence="2">
    <location>
        <begin position="221"/>
        <end position="240"/>
    </location>
</feature>
<feature type="transmembrane region" description="Helical" evidence="2">
    <location>
        <begin position="117"/>
        <end position="137"/>
    </location>
</feature>
<proteinExistence type="predicted"/>
<dbReference type="OrthoDB" id="4966979at2"/>
<evidence type="ECO:0000256" key="2">
    <source>
        <dbReference type="SAM" id="Phobius"/>
    </source>
</evidence>
<dbReference type="KEGG" id="daur:Daura_24890"/>
<protein>
    <submittedName>
        <fullName evidence="4">DUF1624 domain-containing protein</fullName>
    </submittedName>
</protein>
<feature type="compositionally biased region" description="Basic and acidic residues" evidence="1">
    <location>
        <begin position="552"/>
        <end position="561"/>
    </location>
</feature>
<feature type="region of interest" description="Disordered" evidence="1">
    <location>
        <begin position="463"/>
        <end position="578"/>
    </location>
</feature>
<dbReference type="AlphaFoldDB" id="A0A9Q9MS39"/>
<sequence>MTAPDDPVAPTPPPAAAPRGRPRLIAVDAARGVALLGMITLHALYEADAAGNPTWSATVFSGRAAALFAVLAGVGIAFVTGRRRVAAGDRAAVAAMMATRAVAIGAVGFLVCAGDSVLKAVILPYYAVVFLLAIPLVYLRTRTVAVVGLLLATGGPAADYFLLPRLPTPQLDNPSFDRLVHDPVGMLTELTLTGFYPSPAWLAYVCAGIVLGRQDLTRRRFAALLLAGGAVVAVWANAISKLLLYRFGGLAAIWKSQPDSGLSVAETKELLTFGGDGNTPSDTWWWLAVNTPHTSTPADMFGAAGCAVAVLGLLLLAGHVTRRVLGPLCTVVLVTLASAGSMTLTFYAAHILFINSDFDTYSATNGCLVQVIGAVLIGLAVRGTVGRGPLEAAVSALANRARRWVSARGAAPAPVVVTAVATVPSQAPPAPISAAPAPRPPVLEPPPAARAPVLEAPPAVWPPIPEPPVAPDPDPAPAPAPASASAPEESAAAEPAAGKPAPAASEAAPAASAAASAAPAGQAAVSSGAGAGGSVSGGPAAGGPGQGPAARRPRDPDEGRRRIVRRRARPGAGPGSGR</sequence>
<reference evidence="4" key="1">
    <citation type="submission" date="2021-04" db="EMBL/GenBank/DDBJ databases">
        <title>Dactylosporangium aurantiacum NRRL B-8018 full assembly.</title>
        <authorList>
            <person name="Hartkoorn R.C."/>
            <person name="Beaudoing E."/>
            <person name="Hot D."/>
        </authorList>
    </citation>
    <scope>NUCLEOTIDE SEQUENCE</scope>
    <source>
        <strain evidence="4">NRRL B-8018</strain>
    </source>
</reference>
<dbReference type="EMBL" id="CP073767">
    <property type="protein sequence ID" value="UWZ59112.1"/>
    <property type="molecule type" value="Genomic_DNA"/>
</dbReference>
<name>A0A9Q9MS39_9ACTN</name>
<dbReference type="Proteomes" id="UP001058003">
    <property type="component" value="Chromosome"/>
</dbReference>
<feature type="compositionally biased region" description="Pro residues" evidence="1">
    <location>
        <begin position="7"/>
        <end position="16"/>
    </location>
</feature>
<organism evidence="4 5">
    <name type="scientific">Dactylosporangium aurantiacum</name>
    <dbReference type="NCBI Taxonomy" id="35754"/>
    <lineage>
        <taxon>Bacteria</taxon>
        <taxon>Bacillati</taxon>
        <taxon>Actinomycetota</taxon>
        <taxon>Actinomycetes</taxon>
        <taxon>Micromonosporales</taxon>
        <taxon>Micromonosporaceae</taxon>
        <taxon>Dactylosporangium</taxon>
    </lineage>
</organism>
<evidence type="ECO:0000259" key="3">
    <source>
        <dbReference type="Pfam" id="PF07786"/>
    </source>
</evidence>
<keyword evidence="2" id="KW-0472">Membrane</keyword>
<feature type="compositionally biased region" description="Low complexity" evidence="1">
    <location>
        <begin position="481"/>
        <end position="528"/>
    </location>
</feature>
<feature type="compositionally biased region" description="Pro residues" evidence="1">
    <location>
        <begin position="427"/>
        <end position="449"/>
    </location>
</feature>
<feature type="transmembrane region" description="Helical" evidence="2">
    <location>
        <begin position="194"/>
        <end position="212"/>
    </location>
</feature>
<feature type="transmembrane region" description="Helical" evidence="2">
    <location>
        <begin position="361"/>
        <end position="381"/>
    </location>
</feature>
<accession>A0A9Q9MS39</accession>
<dbReference type="InterPro" id="IPR012429">
    <property type="entry name" value="HGSNAT_cat"/>
</dbReference>
<keyword evidence="2" id="KW-1133">Transmembrane helix</keyword>
<feature type="transmembrane region" description="Helical" evidence="2">
    <location>
        <begin position="57"/>
        <end position="79"/>
    </location>
</feature>
<dbReference type="RefSeq" id="WP_052387648.1">
    <property type="nucleotide sequence ID" value="NZ_CP073767.1"/>
</dbReference>
<feature type="compositionally biased region" description="Gly residues" evidence="1">
    <location>
        <begin position="529"/>
        <end position="546"/>
    </location>
</feature>
<feature type="transmembrane region" description="Helical" evidence="2">
    <location>
        <begin position="324"/>
        <end position="349"/>
    </location>
</feature>
<feature type="domain" description="Heparan-alpha-glucosaminide N-acetyltransferase catalytic" evidence="3">
    <location>
        <begin position="23"/>
        <end position="223"/>
    </location>
</feature>
<dbReference type="Pfam" id="PF07786">
    <property type="entry name" value="HGSNAT_cat"/>
    <property type="match status" value="1"/>
</dbReference>
<evidence type="ECO:0000256" key="1">
    <source>
        <dbReference type="SAM" id="MobiDB-lite"/>
    </source>
</evidence>
<feature type="region of interest" description="Disordered" evidence="1">
    <location>
        <begin position="427"/>
        <end position="450"/>
    </location>
</feature>
<feature type="transmembrane region" description="Helical" evidence="2">
    <location>
        <begin position="91"/>
        <end position="111"/>
    </location>
</feature>
<keyword evidence="2" id="KW-0812">Transmembrane</keyword>
<feature type="region of interest" description="Disordered" evidence="1">
    <location>
        <begin position="1"/>
        <end position="20"/>
    </location>
</feature>
<keyword evidence="5" id="KW-1185">Reference proteome</keyword>
<evidence type="ECO:0000313" key="5">
    <source>
        <dbReference type="Proteomes" id="UP001058003"/>
    </source>
</evidence>
<feature type="transmembrane region" description="Helical" evidence="2">
    <location>
        <begin position="300"/>
        <end position="317"/>
    </location>
</feature>
<feature type="compositionally biased region" description="Pro residues" evidence="1">
    <location>
        <begin position="463"/>
        <end position="480"/>
    </location>
</feature>
<evidence type="ECO:0000313" key="4">
    <source>
        <dbReference type="EMBL" id="UWZ59112.1"/>
    </source>
</evidence>
<gene>
    <name evidence="4" type="ORF">Daura_24890</name>
</gene>